<feature type="domain" description="N-acetyltransferase" evidence="1">
    <location>
        <begin position="9"/>
        <end position="145"/>
    </location>
</feature>
<keyword evidence="3" id="KW-1185">Reference proteome</keyword>
<accession>A0ABW5WNR9</accession>
<dbReference type="RefSeq" id="WP_183488154.1">
    <property type="nucleotide sequence ID" value="NZ_JBHUOV010000002.1"/>
</dbReference>
<dbReference type="InterPro" id="IPR000182">
    <property type="entry name" value="GNAT_dom"/>
</dbReference>
<sequence length="176" mass="20378">MLSTNEIQVREATLDDIPLIVDYWIKSSDQHLVNMGVDLKKMPNKDDLTEALTSAVSTKKSYALIWEFQNEAIGHTNANNIIVGDSAFMHIHLWNNHKRQKGLGTEFIKKSLPLYFHNLQLKTLYCEPYAFNDAPNKTLKRIGFKFEKTHTTIPGSINFEQEVNRWKITKEMLKNI</sequence>
<proteinExistence type="predicted"/>
<keyword evidence="2" id="KW-0012">Acyltransferase</keyword>
<gene>
    <name evidence="2" type="ORF">ACFS5M_09355</name>
</gene>
<dbReference type="SUPFAM" id="SSF55729">
    <property type="entry name" value="Acyl-CoA N-acyltransferases (Nat)"/>
    <property type="match status" value="1"/>
</dbReference>
<evidence type="ECO:0000313" key="2">
    <source>
        <dbReference type="EMBL" id="MFD2823875.1"/>
    </source>
</evidence>
<dbReference type="GO" id="GO:0016746">
    <property type="term" value="F:acyltransferase activity"/>
    <property type="evidence" value="ECO:0007669"/>
    <property type="project" value="UniProtKB-KW"/>
</dbReference>
<dbReference type="Proteomes" id="UP001597533">
    <property type="component" value="Unassembled WGS sequence"/>
</dbReference>
<dbReference type="InterPro" id="IPR016181">
    <property type="entry name" value="Acyl_CoA_acyltransferase"/>
</dbReference>
<evidence type="ECO:0000259" key="1">
    <source>
        <dbReference type="Pfam" id="PF13302"/>
    </source>
</evidence>
<dbReference type="EC" id="2.3.-.-" evidence="2"/>
<dbReference type="EMBL" id="JBHUOV010000002">
    <property type="protein sequence ID" value="MFD2823875.1"/>
    <property type="molecule type" value="Genomic_DNA"/>
</dbReference>
<protein>
    <submittedName>
        <fullName evidence="2">GNAT family N-acetyltransferase</fullName>
        <ecNumber evidence="2">2.3.-.-</ecNumber>
    </submittedName>
</protein>
<organism evidence="2 3">
    <name type="scientific">Lacinutrix iliipiscaria</name>
    <dbReference type="NCBI Taxonomy" id="1230532"/>
    <lineage>
        <taxon>Bacteria</taxon>
        <taxon>Pseudomonadati</taxon>
        <taxon>Bacteroidota</taxon>
        <taxon>Flavobacteriia</taxon>
        <taxon>Flavobacteriales</taxon>
        <taxon>Flavobacteriaceae</taxon>
        <taxon>Lacinutrix</taxon>
    </lineage>
</organism>
<reference evidence="3" key="1">
    <citation type="journal article" date="2019" name="Int. J. Syst. Evol. Microbiol.">
        <title>The Global Catalogue of Microorganisms (GCM) 10K type strain sequencing project: providing services to taxonomists for standard genome sequencing and annotation.</title>
        <authorList>
            <consortium name="The Broad Institute Genomics Platform"/>
            <consortium name="The Broad Institute Genome Sequencing Center for Infectious Disease"/>
            <person name="Wu L."/>
            <person name="Ma J."/>
        </authorList>
    </citation>
    <scope>NUCLEOTIDE SEQUENCE [LARGE SCALE GENOMIC DNA]</scope>
    <source>
        <strain evidence="3">KCTC 32141</strain>
    </source>
</reference>
<dbReference type="Pfam" id="PF13302">
    <property type="entry name" value="Acetyltransf_3"/>
    <property type="match status" value="1"/>
</dbReference>
<keyword evidence="2" id="KW-0808">Transferase</keyword>
<dbReference type="Gene3D" id="3.40.630.30">
    <property type="match status" value="1"/>
</dbReference>
<name>A0ABW5WNR9_9FLAO</name>
<comment type="caution">
    <text evidence="2">The sequence shown here is derived from an EMBL/GenBank/DDBJ whole genome shotgun (WGS) entry which is preliminary data.</text>
</comment>
<evidence type="ECO:0000313" key="3">
    <source>
        <dbReference type="Proteomes" id="UP001597533"/>
    </source>
</evidence>